<dbReference type="EMBL" id="PDKJ01000004">
    <property type="protein sequence ID" value="RXJ68910.1"/>
    <property type="molecule type" value="Genomic_DNA"/>
</dbReference>
<gene>
    <name evidence="1" type="ORF">CRV08_05595</name>
</gene>
<evidence type="ECO:0000313" key="2">
    <source>
        <dbReference type="Proteomes" id="UP000290172"/>
    </source>
</evidence>
<reference evidence="1 2" key="1">
    <citation type="submission" date="2017-10" db="EMBL/GenBank/DDBJ databases">
        <title>Genomics of the genus Arcobacter.</title>
        <authorList>
            <person name="Perez-Cataluna A."/>
            <person name="Figueras M.J."/>
        </authorList>
    </citation>
    <scope>NUCLEOTIDE SEQUENCE [LARGE SCALE GENOMIC DNA]</scope>
    <source>
        <strain evidence="1 2">CECT 8993</strain>
    </source>
</reference>
<dbReference type="Proteomes" id="UP000290172">
    <property type="component" value="Unassembled WGS sequence"/>
</dbReference>
<proteinExistence type="predicted"/>
<sequence length="224" mass="26576">MKNFTGYTSFSHLFQLKYKMSKLEFINSPIRNAKLEKDKLEMICSCFVEDFTASQTAKKINISRQTINSYYKILRTYLIDQQKMLDNIFLSTISNKNTLTIKYFIYNNNVIFYVQDNDNTYFLSNENTNKLDIFINSSLKDSLLKHKRANCARVLYNTNTKEYYVSGFLKSSHDVDNFITNRLKKFRGINKENYIVHISESFIRYNNTNSSLKKQLLDFLNIKY</sequence>
<name>A0A4Q0YEL5_9BACT</name>
<accession>A0A4Q0YEL5</accession>
<protein>
    <submittedName>
        <fullName evidence="1">Uncharacterized protein</fullName>
    </submittedName>
</protein>
<comment type="caution">
    <text evidence="1">The sequence shown here is derived from an EMBL/GenBank/DDBJ whole genome shotgun (WGS) entry which is preliminary data.</text>
</comment>
<evidence type="ECO:0000313" key="1">
    <source>
        <dbReference type="EMBL" id="RXJ68910.1"/>
    </source>
</evidence>
<organism evidence="1 2">
    <name type="scientific">Halarcobacter ebronensis</name>
    <dbReference type="NCBI Taxonomy" id="1462615"/>
    <lineage>
        <taxon>Bacteria</taxon>
        <taxon>Pseudomonadati</taxon>
        <taxon>Campylobacterota</taxon>
        <taxon>Epsilonproteobacteria</taxon>
        <taxon>Campylobacterales</taxon>
        <taxon>Arcobacteraceae</taxon>
        <taxon>Halarcobacter</taxon>
    </lineage>
</organism>
<dbReference type="AlphaFoldDB" id="A0A4Q0YEL5"/>